<dbReference type="AlphaFoldDB" id="A0A930N415"/>
<protein>
    <submittedName>
        <fullName evidence="1">DUF416 family protein</fullName>
    </submittedName>
</protein>
<dbReference type="Pfam" id="PF04222">
    <property type="entry name" value="DUF416"/>
    <property type="match status" value="1"/>
</dbReference>
<reference evidence="1" key="1">
    <citation type="submission" date="2020-04" db="EMBL/GenBank/DDBJ databases">
        <title>Deep metagenomics examines the oral microbiome during advanced dental caries in children, revealing novel taxa and co-occurrences with host molecules.</title>
        <authorList>
            <person name="Baker J.L."/>
            <person name="Morton J.T."/>
            <person name="Dinis M."/>
            <person name="Alvarez R."/>
            <person name="Tran N.C."/>
            <person name="Knight R."/>
            <person name="Edlund A."/>
        </authorList>
    </citation>
    <scope>NUCLEOTIDE SEQUENCE</scope>
    <source>
        <strain evidence="1">JCVI_25_bin.9</strain>
    </source>
</reference>
<dbReference type="Proteomes" id="UP000757461">
    <property type="component" value="Unassembled WGS sequence"/>
</dbReference>
<dbReference type="Gene3D" id="1.20.1590.10">
    <property type="entry name" value="YP_001051499.1 domain like"/>
    <property type="match status" value="1"/>
</dbReference>
<gene>
    <name evidence="1" type="ORF">HXN33_02000</name>
</gene>
<accession>A0A930N415</accession>
<evidence type="ECO:0000313" key="2">
    <source>
        <dbReference type="Proteomes" id="UP000757461"/>
    </source>
</evidence>
<evidence type="ECO:0000313" key="1">
    <source>
        <dbReference type="EMBL" id="MBF1414331.1"/>
    </source>
</evidence>
<dbReference type="EMBL" id="JABZSQ010000018">
    <property type="protein sequence ID" value="MBF1414331.1"/>
    <property type="molecule type" value="Genomic_DNA"/>
</dbReference>
<name>A0A930N415_9BACT</name>
<proteinExistence type="predicted"/>
<organism evidence="1 2">
    <name type="scientific">Prevotella histicola</name>
    <dbReference type="NCBI Taxonomy" id="470565"/>
    <lineage>
        <taxon>Bacteria</taxon>
        <taxon>Pseudomonadati</taxon>
        <taxon>Bacteroidota</taxon>
        <taxon>Bacteroidia</taxon>
        <taxon>Bacteroidales</taxon>
        <taxon>Prevotellaceae</taxon>
        <taxon>Prevotella</taxon>
    </lineage>
</organism>
<dbReference type="InterPro" id="IPR023381">
    <property type="entry name" value="YP001051499.1-like_dom_sf"/>
</dbReference>
<dbReference type="InterPro" id="IPR007338">
    <property type="entry name" value="DUF416"/>
</dbReference>
<sequence length="183" mass="21343">MRDNLYDVIDKLPSNKQLLFGISCVYRMETYLHKYFVNKELTSFLIRLIDDIFFQCTSERFKNIADTISLDKEKHIEEYIPDTDDDGSCVAVLAQNAMIALSYCVNFINEEDVTAIEYCSKKMIETVDIYALSVLQQDSSDALISQEKTIQLRILNMIKNMNCHINDNDIDGYRKQLEQYKMT</sequence>
<comment type="caution">
    <text evidence="1">The sequence shown here is derived from an EMBL/GenBank/DDBJ whole genome shotgun (WGS) entry which is preliminary data.</text>
</comment>